<name>A0A561QSP0_9HYPH</name>
<dbReference type="Proteomes" id="UP000320653">
    <property type="component" value="Unassembled WGS sequence"/>
</dbReference>
<comment type="caution">
    <text evidence="1">The sequence shown here is derived from an EMBL/GenBank/DDBJ whole genome shotgun (WGS) entry which is preliminary data.</text>
</comment>
<accession>A0A561QSP0</accession>
<reference evidence="1 2" key="1">
    <citation type="submission" date="2019-06" db="EMBL/GenBank/DDBJ databases">
        <title>Sorghum-associated microbial communities from plants grown in Nebraska, USA.</title>
        <authorList>
            <person name="Schachtman D."/>
        </authorList>
    </citation>
    <scope>NUCLEOTIDE SEQUENCE [LARGE SCALE GENOMIC DNA]</scope>
    <source>
        <strain evidence="1 2">1225</strain>
    </source>
</reference>
<dbReference type="EMBL" id="VIWP01000004">
    <property type="protein sequence ID" value="TWF53306.1"/>
    <property type="molecule type" value="Genomic_DNA"/>
</dbReference>
<dbReference type="AlphaFoldDB" id="A0A561QSP0"/>
<protein>
    <submittedName>
        <fullName evidence="1">Uncharacterized protein</fullName>
    </submittedName>
</protein>
<proteinExistence type="predicted"/>
<gene>
    <name evidence="1" type="ORF">FHW37_104585</name>
</gene>
<keyword evidence="2" id="KW-1185">Reference proteome</keyword>
<sequence>MPLSGAHIIAGYASTFRPERNEPILGKVVWSESPATGVTTTRTAPLPHDTMGQAIFRLRSSMDAYFAIGPNPNASASPRVFVPANTDYDVYVEPNDRAQWVAA</sequence>
<organism evidence="1 2">
    <name type="scientific">Neorhizobium alkalisoli</name>
    <dbReference type="NCBI Taxonomy" id="528178"/>
    <lineage>
        <taxon>Bacteria</taxon>
        <taxon>Pseudomonadati</taxon>
        <taxon>Pseudomonadota</taxon>
        <taxon>Alphaproteobacteria</taxon>
        <taxon>Hyphomicrobiales</taxon>
        <taxon>Rhizobiaceae</taxon>
        <taxon>Rhizobium/Agrobacterium group</taxon>
        <taxon>Neorhizobium</taxon>
    </lineage>
</organism>
<evidence type="ECO:0000313" key="1">
    <source>
        <dbReference type="EMBL" id="TWF53306.1"/>
    </source>
</evidence>
<evidence type="ECO:0000313" key="2">
    <source>
        <dbReference type="Proteomes" id="UP000320653"/>
    </source>
</evidence>